<evidence type="ECO:0000256" key="1">
    <source>
        <dbReference type="SAM" id="SignalP"/>
    </source>
</evidence>
<accession>A0ABV1QFB0</accession>
<dbReference type="RefSeq" id="WP_350241913.1">
    <property type="nucleotide sequence ID" value="NZ_JBEJUE010000077.1"/>
</dbReference>
<dbReference type="EMBL" id="JBEJUE010000077">
    <property type="protein sequence ID" value="MER0429855.1"/>
    <property type="molecule type" value="Genomic_DNA"/>
</dbReference>
<feature type="chain" id="PRO_5046868380" evidence="1">
    <location>
        <begin position="19"/>
        <end position="119"/>
    </location>
</feature>
<keyword evidence="1" id="KW-0732">Signal</keyword>
<evidence type="ECO:0000313" key="3">
    <source>
        <dbReference type="Proteomes" id="UP001456562"/>
    </source>
</evidence>
<feature type="signal peptide" evidence="1">
    <location>
        <begin position="1"/>
        <end position="18"/>
    </location>
</feature>
<name>A0ABV1QFB0_STRMI</name>
<keyword evidence="3" id="KW-1185">Reference proteome</keyword>
<proteinExistence type="predicted"/>
<dbReference type="Proteomes" id="UP001456562">
    <property type="component" value="Unassembled WGS sequence"/>
</dbReference>
<gene>
    <name evidence="2" type="ORF">ABR748_37645</name>
</gene>
<sequence>MATSVMALCALGLAPAHASGDAEDGPVSIGVIGEGLKVREVRVLLDGWKPGVRARISEWRGGQYVREIRGWKHMTSRQQSRYKYEIATWKLNKNLRHRSRICAEVSGHTERMPCVTIKR</sequence>
<organism evidence="2 3">
    <name type="scientific">Streptomyces microflavus</name>
    <name type="common">Streptomyces lipmanii</name>
    <dbReference type="NCBI Taxonomy" id="1919"/>
    <lineage>
        <taxon>Bacteria</taxon>
        <taxon>Bacillati</taxon>
        <taxon>Actinomycetota</taxon>
        <taxon>Actinomycetes</taxon>
        <taxon>Kitasatosporales</taxon>
        <taxon>Streptomycetaceae</taxon>
        <taxon>Streptomyces</taxon>
    </lineage>
</organism>
<reference evidence="2 3" key="1">
    <citation type="submission" date="2024-01" db="EMBL/GenBank/DDBJ databases">
        <title>Metagenomic exploration of the rhizosphere soil microbial community and their significance in facilitating the development of wild simulated ginseng.</title>
        <authorList>
            <person name="Huang J."/>
        </authorList>
    </citation>
    <scope>NUCLEOTIDE SEQUENCE [LARGE SCALE GENOMIC DNA]</scope>
    <source>
        <strain evidence="2 3">WY141</strain>
    </source>
</reference>
<protein>
    <submittedName>
        <fullName evidence="2">Uncharacterized protein</fullName>
    </submittedName>
</protein>
<evidence type="ECO:0000313" key="2">
    <source>
        <dbReference type="EMBL" id="MER0429855.1"/>
    </source>
</evidence>
<comment type="caution">
    <text evidence="2">The sequence shown here is derived from an EMBL/GenBank/DDBJ whole genome shotgun (WGS) entry which is preliminary data.</text>
</comment>